<dbReference type="RefSeq" id="WP_248360859.1">
    <property type="nucleotide sequence ID" value="NZ_AP025591.1"/>
</dbReference>
<evidence type="ECO:0000313" key="3">
    <source>
        <dbReference type="Proteomes" id="UP001162891"/>
    </source>
</evidence>
<organism evidence="2 3">
    <name type="scientific">Anaeromyxobacter oryzae</name>
    <dbReference type="NCBI Taxonomy" id="2918170"/>
    <lineage>
        <taxon>Bacteria</taxon>
        <taxon>Pseudomonadati</taxon>
        <taxon>Myxococcota</taxon>
        <taxon>Myxococcia</taxon>
        <taxon>Myxococcales</taxon>
        <taxon>Cystobacterineae</taxon>
        <taxon>Anaeromyxobacteraceae</taxon>
        <taxon>Anaeromyxobacter</taxon>
    </lineage>
</organism>
<gene>
    <name evidence="2" type="ORF">AMOR_21270</name>
</gene>
<dbReference type="EMBL" id="AP025591">
    <property type="protein sequence ID" value="BDG03131.1"/>
    <property type="molecule type" value="Genomic_DNA"/>
</dbReference>
<dbReference type="PANTHER" id="PTHR39335:SF1">
    <property type="entry name" value="BLL4220 PROTEIN"/>
    <property type="match status" value="1"/>
</dbReference>
<proteinExistence type="predicted"/>
<dbReference type="InterPro" id="IPR014558">
    <property type="entry name" value="UCP029720"/>
</dbReference>
<evidence type="ECO:0008006" key="4">
    <source>
        <dbReference type="Google" id="ProtNLM"/>
    </source>
</evidence>
<evidence type="ECO:0000256" key="1">
    <source>
        <dbReference type="SAM" id="SignalP"/>
    </source>
</evidence>
<evidence type="ECO:0000313" key="2">
    <source>
        <dbReference type="EMBL" id="BDG03131.1"/>
    </source>
</evidence>
<dbReference type="PANTHER" id="PTHR39335">
    <property type="entry name" value="BLL4220 PROTEIN"/>
    <property type="match status" value="1"/>
</dbReference>
<dbReference type="Proteomes" id="UP001162891">
    <property type="component" value="Chromosome"/>
</dbReference>
<keyword evidence="3" id="KW-1185">Reference proteome</keyword>
<name>A0ABN6MQ45_9BACT</name>
<protein>
    <recommendedName>
        <fullName evidence="4">Lipoprotein</fullName>
    </recommendedName>
</protein>
<feature type="signal peptide" evidence="1">
    <location>
        <begin position="1"/>
        <end position="26"/>
    </location>
</feature>
<accession>A0ABN6MQ45</accession>
<dbReference type="InterPro" id="IPR005297">
    <property type="entry name" value="Lipoprotein_repeat"/>
</dbReference>
<keyword evidence="1" id="KW-0732">Signal</keyword>
<dbReference type="Pfam" id="PF03640">
    <property type="entry name" value="Lipoprotein_15"/>
    <property type="match status" value="2"/>
</dbReference>
<dbReference type="PIRSF" id="PIRSF029720">
    <property type="entry name" value="UCP029720"/>
    <property type="match status" value="1"/>
</dbReference>
<reference evidence="3" key="1">
    <citation type="journal article" date="2022" name="Int. J. Syst. Evol. Microbiol.">
        <title>Anaeromyxobacter oryzae sp. nov., Anaeromyxobacter diazotrophicus sp. nov. and Anaeromyxobacter paludicola sp. nov., isolated from paddy soils.</title>
        <authorList>
            <person name="Itoh H."/>
            <person name="Xu Z."/>
            <person name="Mise K."/>
            <person name="Masuda Y."/>
            <person name="Ushijima N."/>
            <person name="Hayakawa C."/>
            <person name="Shiratori Y."/>
            <person name="Senoo K."/>
        </authorList>
    </citation>
    <scope>NUCLEOTIDE SEQUENCE [LARGE SCALE GENOMIC DNA]</scope>
    <source>
        <strain evidence="3">Red232</strain>
    </source>
</reference>
<sequence>MHVSRLIPKLAAAAALVLLVASIARATHHEVKVAKGKDGASYLTDTKGMALYTFKNDTPGKSACTGDCITKWPLYYREKVGVTGDLQEPDFATITREDGKKQTTYKGKPLYYFSGDAAPGDTKGDGFKEVWSLAKP</sequence>
<feature type="chain" id="PRO_5046063984" description="Lipoprotein" evidence="1">
    <location>
        <begin position="27"/>
        <end position="136"/>
    </location>
</feature>